<feature type="compositionally biased region" description="Polar residues" evidence="1">
    <location>
        <begin position="86"/>
        <end position="98"/>
    </location>
</feature>
<sequence>MLGSMSVLENPFIESVKILSSLAKLEYILPSSVRSDTDIDASTMTKSRHKSTYDGHSPPPLLTPTIKDAGKAHCLLGFLMTSTRRMPSLGQSSRTWSRQVMGARVKAR</sequence>
<feature type="region of interest" description="Disordered" evidence="1">
    <location>
        <begin position="86"/>
        <end position="108"/>
    </location>
</feature>
<evidence type="ECO:0000313" key="3">
    <source>
        <dbReference type="Proteomes" id="UP000324222"/>
    </source>
</evidence>
<dbReference type="AlphaFoldDB" id="A0A5B7ENP4"/>
<organism evidence="2 3">
    <name type="scientific">Portunus trituberculatus</name>
    <name type="common">Swimming crab</name>
    <name type="synonym">Neptunus trituberculatus</name>
    <dbReference type="NCBI Taxonomy" id="210409"/>
    <lineage>
        <taxon>Eukaryota</taxon>
        <taxon>Metazoa</taxon>
        <taxon>Ecdysozoa</taxon>
        <taxon>Arthropoda</taxon>
        <taxon>Crustacea</taxon>
        <taxon>Multicrustacea</taxon>
        <taxon>Malacostraca</taxon>
        <taxon>Eumalacostraca</taxon>
        <taxon>Eucarida</taxon>
        <taxon>Decapoda</taxon>
        <taxon>Pleocyemata</taxon>
        <taxon>Brachyura</taxon>
        <taxon>Eubrachyura</taxon>
        <taxon>Portunoidea</taxon>
        <taxon>Portunidae</taxon>
        <taxon>Portuninae</taxon>
        <taxon>Portunus</taxon>
    </lineage>
</organism>
<proteinExistence type="predicted"/>
<dbReference type="Proteomes" id="UP000324222">
    <property type="component" value="Unassembled WGS sequence"/>
</dbReference>
<dbReference type="EMBL" id="VSRR010003471">
    <property type="protein sequence ID" value="MPC36280.1"/>
    <property type="molecule type" value="Genomic_DNA"/>
</dbReference>
<accession>A0A5B7ENP4</accession>
<comment type="caution">
    <text evidence="2">The sequence shown here is derived from an EMBL/GenBank/DDBJ whole genome shotgun (WGS) entry which is preliminary data.</text>
</comment>
<reference evidence="2 3" key="1">
    <citation type="submission" date="2019-05" db="EMBL/GenBank/DDBJ databases">
        <title>Another draft genome of Portunus trituberculatus and its Hox gene families provides insights of decapod evolution.</title>
        <authorList>
            <person name="Jeong J.-H."/>
            <person name="Song I."/>
            <person name="Kim S."/>
            <person name="Choi T."/>
            <person name="Kim D."/>
            <person name="Ryu S."/>
            <person name="Kim W."/>
        </authorList>
    </citation>
    <scope>NUCLEOTIDE SEQUENCE [LARGE SCALE GENOMIC DNA]</scope>
    <source>
        <tissue evidence="2">Muscle</tissue>
    </source>
</reference>
<feature type="region of interest" description="Disordered" evidence="1">
    <location>
        <begin position="39"/>
        <end position="65"/>
    </location>
</feature>
<keyword evidence="3" id="KW-1185">Reference proteome</keyword>
<evidence type="ECO:0000256" key="1">
    <source>
        <dbReference type="SAM" id="MobiDB-lite"/>
    </source>
</evidence>
<protein>
    <submittedName>
        <fullName evidence="2">Uncharacterized protein</fullName>
    </submittedName>
</protein>
<gene>
    <name evidence="2" type="ORF">E2C01_029732</name>
</gene>
<name>A0A5B7ENP4_PORTR</name>
<evidence type="ECO:0000313" key="2">
    <source>
        <dbReference type="EMBL" id="MPC36280.1"/>
    </source>
</evidence>